<feature type="signal peptide" evidence="5">
    <location>
        <begin position="1"/>
        <end position="18"/>
    </location>
</feature>
<dbReference type="InterPro" id="IPR033121">
    <property type="entry name" value="PEPTIDASE_A1"/>
</dbReference>
<dbReference type="PROSITE" id="PS51767">
    <property type="entry name" value="PEPTIDASE_A1"/>
    <property type="match status" value="1"/>
</dbReference>
<evidence type="ECO:0000313" key="7">
    <source>
        <dbReference type="EMBL" id="KAF2669770.1"/>
    </source>
</evidence>
<dbReference type="Pfam" id="PF00026">
    <property type="entry name" value="Asp"/>
    <property type="match status" value="1"/>
</dbReference>
<evidence type="ECO:0000313" key="8">
    <source>
        <dbReference type="Proteomes" id="UP000799302"/>
    </source>
</evidence>
<comment type="similarity">
    <text evidence="1 4">Belongs to the peptidase A1 family.</text>
</comment>
<feature type="active site" evidence="3">
    <location>
        <position position="119"/>
    </location>
</feature>
<dbReference type="PANTHER" id="PTHR47966">
    <property type="entry name" value="BETA-SITE APP-CLEAVING ENZYME, ISOFORM A-RELATED"/>
    <property type="match status" value="1"/>
</dbReference>
<dbReference type="PANTHER" id="PTHR47966:SF47">
    <property type="entry name" value="ENDOPEPTIDASE, PUTATIVE (AFU_ORTHOLOGUE AFUA_3G01220)-RELATED"/>
    <property type="match status" value="1"/>
</dbReference>
<evidence type="ECO:0000256" key="1">
    <source>
        <dbReference type="ARBA" id="ARBA00007447"/>
    </source>
</evidence>
<dbReference type="SUPFAM" id="SSF50630">
    <property type="entry name" value="Acid proteases"/>
    <property type="match status" value="1"/>
</dbReference>
<dbReference type="EMBL" id="MU004234">
    <property type="protein sequence ID" value="KAF2669770.1"/>
    <property type="molecule type" value="Genomic_DNA"/>
</dbReference>
<evidence type="ECO:0000259" key="6">
    <source>
        <dbReference type="PROSITE" id="PS51767"/>
    </source>
</evidence>
<dbReference type="InterPro" id="IPR021109">
    <property type="entry name" value="Peptidase_aspartic_dom_sf"/>
</dbReference>
<evidence type="ECO:0000256" key="5">
    <source>
        <dbReference type="SAM" id="SignalP"/>
    </source>
</evidence>
<sequence>MHGTLAVLLFLLGLGAQGTQFIKLGVDSQSSKYDISLSEAKALSLKVPLDTISSNTLELTSHSGISLSQRYLDLLLLEANTADLPSTQVPVKGVQLSNVNTIFTIPIIIGTQTLTALLDTGSSDTWFITSSLKCVNKRREPISPQKCKFANGYNKSSTYQPIPDRHFNTSYVDKSFASGAMATETVTIGNITIDKQPLGFVDLASWEGDAVTSGLMGMAFPSITNAYPGEPGNPREDKKGTSIPYPPIFTNMYRQKLIQPIFSLAVNRPKEGPGVLALGGLPEQSKAVKFSANFARAPMQHLSISPRAPTPPDADGITDYLFYVTSTSGFSINSVPMSQGAEVIIDSGSPVSYLPKEIARAIHAQFTPPVSVDWLTGQYLFDCKNTKPAKVGVKFGNATVHFDPADLMIVGAGDLCVSGIQNAPNVGKGVRSVLGGSFLKGVVAVFDVGRGEMRFAERIR</sequence>
<keyword evidence="4" id="KW-0378">Hydrolase</keyword>
<dbReference type="OrthoDB" id="15189at2759"/>
<evidence type="ECO:0000256" key="4">
    <source>
        <dbReference type="RuleBase" id="RU000454"/>
    </source>
</evidence>
<keyword evidence="2 4" id="KW-0064">Aspartyl protease</keyword>
<reference evidence="7" key="1">
    <citation type="journal article" date="2020" name="Stud. Mycol.">
        <title>101 Dothideomycetes genomes: a test case for predicting lifestyles and emergence of pathogens.</title>
        <authorList>
            <person name="Haridas S."/>
            <person name="Albert R."/>
            <person name="Binder M."/>
            <person name="Bloem J."/>
            <person name="Labutti K."/>
            <person name="Salamov A."/>
            <person name="Andreopoulos B."/>
            <person name="Baker S."/>
            <person name="Barry K."/>
            <person name="Bills G."/>
            <person name="Bluhm B."/>
            <person name="Cannon C."/>
            <person name="Castanera R."/>
            <person name="Culley D."/>
            <person name="Daum C."/>
            <person name="Ezra D."/>
            <person name="Gonzalez J."/>
            <person name="Henrissat B."/>
            <person name="Kuo A."/>
            <person name="Liang C."/>
            <person name="Lipzen A."/>
            <person name="Lutzoni F."/>
            <person name="Magnuson J."/>
            <person name="Mondo S."/>
            <person name="Nolan M."/>
            <person name="Ohm R."/>
            <person name="Pangilinan J."/>
            <person name="Park H.-J."/>
            <person name="Ramirez L."/>
            <person name="Alfaro M."/>
            <person name="Sun H."/>
            <person name="Tritt A."/>
            <person name="Yoshinaga Y."/>
            <person name="Zwiers L.-H."/>
            <person name="Turgeon B."/>
            <person name="Goodwin S."/>
            <person name="Spatafora J."/>
            <person name="Crous P."/>
            <person name="Grigoriev I."/>
        </authorList>
    </citation>
    <scope>NUCLEOTIDE SEQUENCE</scope>
    <source>
        <strain evidence="7">CBS 115976</strain>
    </source>
</reference>
<name>A0A6A6UD27_9PEZI</name>
<protein>
    <submittedName>
        <fullName evidence="7">Acid protease</fullName>
    </submittedName>
</protein>
<feature type="domain" description="Peptidase A1" evidence="6">
    <location>
        <begin position="103"/>
        <end position="456"/>
    </location>
</feature>
<keyword evidence="5" id="KW-0732">Signal</keyword>
<dbReference type="InterPro" id="IPR001461">
    <property type="entry name" value="Aspartic_peptidase_A1"/>
</dbReference>
<feature type="chain" id="PRO_5025666147" evidence="5">
    <location>
        <begin position="19"/>
        <end position="460"/>
    </location>
</feature>
<keyword evidence="4 7" id="KW-0645">Protease</keyword>
<feature type="active site" evidence="3">
    <location>
        <position position="346"/>
    </location>
</feature>
<keyword evidence="8" id="KW-1185">Reference proteome</keyword>
<dbReference type="AlphaFoldDB" id="A0A6A6UD27"/>
<dbReference type="GO" id="GO:0004190">
    <property type="term" value="F:aspartic-type endopeptidase activity"/>
    <property type="evidence" value="ECO:0007669"/>
    <property type="project" value="UniProtKB-KW"/>
</dbReference>
<evidence type="ECO:0000256" key="3">
    <source>
        <dbReference type="PIRSR" id="PIRSR601461-1"/>
    </source>
</evidence>
<dbReference type="InterPro" id="IPR001969">
    <property type="entry name" value="Aspartic_peptidase_AS"/>
</dbReference>
<organism evidence="7 8">
    <name type="scientific">Microthyrium microscopicum</name>
    <dbReference type="NCBI Taxonomy" id="703497"/>
    <lineage>
        <taxon>Eukaryota</taxon>
        <taxon>Fungi</taxon>
        <taxon>Dikarya</taxon>
        <taxon>Ascomycota</taxon>
        <taxon>Pezizomycotina</taxon>
        <taxon>Dothideomycetes</taxon>
        <taxon>Dothideomycetes incertae sedis</taxon>
        <taxon>Microthyriales</taxon>
        <taxon>Microthyriaceae</taxon>
        <taxon>Microthyrium</taxon>
    </lineage>
</organism>
<evidence type="ECO:0000256" key="2">
    <source>
        <dbReference type="ARBA" id="ARBA00022750"/>
    </source>
</evidence>
<dbReference type="CDD" id="cd05471">
    <property type="entry name" value="pepsin_like"/>
    <property type="match status" value="1"/>
</dbReference>
<dbReference type="Gene3D" id="2.40.70.10">
    <property type="entry name" value="Acid Proteases"/>
    <property type="match status" value="2"/>
</dbReference>
<accession>A0A6A6UD27</accession>
<dbReference type="GO" id="GO:0006508">
    <property type="term" value="P:proteolysis"/>
    <property type="evidence" value="ECO:0007669"/>
    <property type="project" value="UniProtKB-KW"/>
</dbReference>
<gene>
    <name evidence="7" type="ORF">BT63DRAFT_478026</name>
</gene>
<dbReference type="InterPro" id="IPR034164">
    <property type="entry name" value="Pepsin-like_dom"/>
</dbReference>
<dbReference type="PROSITE" id="PS00141">
    <property type="entry name" value="ASP_PROTEASE"/>
    <property type="match status" value="2"/>
</dbReference>
<dbReference type="PRINTS" id="PR00792">
    <property type="entry name" value="PEPSIN"/>
</dbReference>
<proteinExistence type="inferred from homology"/>
<dbReference type="Proteomes" id="UP000799302">
    <property type="component" value="Unassembled WGS sequence"/>
</dbReference>
<dbReference type="GO" id="GO:0000324">
    <property type="term" value="C:fungal-type vacuole"/>
    <property type="evidence" value="ECO:0007669"/>
    <property type="project" value="TreeGrafter"/>
</dbReference>